<dbReference type="InterPro" id="IPR013537">
    <property type="entry name" value="AcCoA_COase_cen"/>
</dbReference>
<evidence type="ECO:0000256" key="11">
    <source>
        <dbReference type="PROSITE-ProRule" id="PRU00409"/>
    </source>
</evidence>
<dbReference type="InterPro" id="IPR000089">
    <property type="entry name" value="Biotin_lipoyl"/>
</dbReference>
<dbReference type="PROSITE" id="PS00867">
    <property type="entry name" value="CPSASE_2"/>
    <property type="match status" value="1"/>
</dbReference>
<evidence type="ECO:0000259" key="13">
    <source>
        <dbReference type="PROSITE" id="PS50968"/>
    </source>
</evidence>
<keyword evidence="4" id="KW-0436">Ligase</keyword>
<evidence type="ECO:0000259" key="15">
    <source>
        <dbReference type="PROSITE" id="PS50979"/>
    </source>
</evidence>
<evidence type="ECO:0000313" key="18">
    <source>
        <dbReference type="Proteomes" id="UP000622547"/>
    </source>
</evidence>
<keyword evidence="7 11" id="KW-0067">ATP-binding</keyword>
<evidence type="ECO:0000256" key="3">
    <source>
        <dbReference type="ARBA" id="ARBA00022516"/>
    </source>
</evidence>
<evidence type="ECO:0000256" key="12">
    <source>
        <dbReference type="SAM" id="MobiDB-lite"/>
    </source>
</evidence>
<keyword evidence="3" id="KW-0444">Lipid biosynthesis</keyword>
<dbReference type="SUPFAM" id="SSF52096">
    <property type="entry name" value="ClpP/crotonase"/>
    <property type="match status" value="2"/>
</dbReference>
<dbReference type="PANTHER" id="PTHR18866">
    <property type="entry name" value="CARBOXYLASE:PYRUVATE/ACETYL-COA/PROPIONYL-COA CARBOXYLASE"/>
    <property type="match status" value="1"/>
</dbReference>
<evidence type="ECO:0000256" key="8">
    <source>
        <dbReference type="ARBA" id="ARBA00023098"/>
    </source>
</evidence>
<keyword evidence="5 11" id="KW-0547">Nucleotide-binding</keyword>
<feature type="domain" description="ATP-grasp" evidence="14">
    <location>
        <begin position="125"/>
        <end position="323"/>
    </location>
</feature>
<feature type="region of interest" description="Disordered" evidence="12">
    <location>
        <begin position="662"/>
        <end position="682"/>
    </location>
</feature>
<dbReference type="GO" id="GO:0005524">
    <property type="term" value="F:ATP binding"/>
    <property type="evidence" value="ECO:0007669"/>
    <property type="project" value="UniProtKB-UniRule"/>
</dbReference>
<dbReference type="Pfam" id="PF02786">
    <property type="entry name" value="CPSase_L_D2"/>
    <property type="match status" value="1"/>
</dbReference>
<evidence type="ECO:0000259" key="14">
    <source>
        <dbReference type="PROSITE" id="PS50975"/>
    </source>
</evidence>
<dbReference type="FunFam" id="3.30.1490.20:FF:000003">
    <property type="entry name" value="acetyl-CoA carboxylase isoform X1"/>
    <property type="match status" value="1"/>
</dbReference>
<sequence>MFSRVAIVNRGEAAMRLIHAVRDLSAETGARIETVALYTDADRNATFVREADVAYPLGPASARPYLDHAVLEQALMETGADAAWVGWGFVAEDPAFAELCDKIGVTFVGPSAEAMRRLGDKIGAKLIAEEVGVPVAPWSRGELATLEDALRAGEEIGYPLMLKATAGGGGRGIRMVASAEELTDAYERTRQEALRAFGSGVVFLESLVTGARHVEVQVIADGQGTAWALGVRDCSVQRRNQKIIEESSSPVLAIEQTAELKASAERLAVAVGYRGACTVEFLYHPGEKLFAFLEVNTRLQVEHPITEITTGTDLVRLQLHVASGGRLEGAQPAEAGHAVEARLNAEDPDRDFAPAPGRIARLVLPAGPGIRVDTGVSEGDTIPADFDSMIAKIIAYGRDREQALGRLRRAMTETTVIIEGGATNKSFVLDLLDQPEVIDASADTGWIDRVRAQGRLVSHRHSAVALAAAAIEAYEDEEEVSRRRLLSTAHGGRPQVQHDSGRPLDLKLRGAGYRVSVARVGQKRFRVGISGGGEPHLVDVEVERFDEHSGQILVNGRRFRLVSATHGPIHLVEVDGVTHRISRDEGGVVRSPAPALVVATPLSVGDEVEPGAPILVLESMKMETVLRAPFRARVRECPVSVGSQVETGAPLMRLEPLADEGADEEAAGTGETVEIDLPAGPTDVSAADRVERCLQDLRSLLLGFDADPYEPKSVLSGYLAARAELGGRPLDGELDLLTVFADMSELSRNKPGGELDVEPRSPVHSPREFFHSYLQSLDVERAGVTEGFQAKLKQVLAHYGVDGLDRTPELEAAVFRIFLAQQQMSTRVAIVSELLRQWLAGAPPLEPLSERAGLTLEHLVEATQVRFPTVSDLARGVVFRWFAQPLLRRNRAKVYAEVRKHLRHLDHNPDAPDRAERIQAMVASAEPLVRLIGQWIGRPGRDHAPLLEVLTRRYYGNRGLSDVTARDAAGCRFVTAEHTGPRGVTRVVTTAVDIAALPDAIGAVGTLAADVAEHGLVADLYVTWEDQPDADTMAVRLGQLLAEHPQPAGVRRITTTVAGTGGAVMHHHFTFRPDGTGFAEDRLIRGLHPQIAQRLQLQRLREFDLTRLPSADEEVYLFKAVARSNPADERLIAMGQVRDLTPLREADGRLVALPAVEDAITAGLDAIRNIQAQRPQNKRFDTNRIMMYVWPSTELSGDELNALVQRILPTTAGAGLEEVQFVARQRNSAGELTEVAVRITLDPGNGAHLHVEAPSTEPLRPLDDYRQKVLRAARRGNVYPYELTGLLAGPEGSFVEHDLDEHGTLVPVDRPKGRNSAAIVAGVVTTPTERHPQGVTRVVLLGDPTKALGALSEPECSRVIAALDLAERMGVPLEWFALSAGARISMTSGTENMDWVAAALKRIVTFTQDGGEINIVVAGITVGAQPYWNAEATMLMHTKGILVMTPDSAMVLTGKQSLDFSGGVSAEDNFGIGGYDRVMGPNGQAQYWAPTLPAARDVLMAHYDHTYVAPGETGPRRAWSNDPADRDVSEFPHTIADSDFATVGQIFSAEHNPDRKKPFDIRTVMRALSDQDHPVLERWAGMADAETSAVQDVHIGGWPVCLIGIESRSVPRRGFPPTDGPDTYTAGTLFPRSSKKTARAINSASGNRPLVVLANLSGFDGSPESMRKLQLEYGAEIGRAIVNFDGPIVFCVISRYHGGAFVVFSKALNPNMTVLALEGSFASVLGGAPAAAVVFSGEVNNRTATDPRVTELQTRVAAASGAERAALNARLADVQSTVRAEKLGEVAAEFDRVHSIQRAVEVGSVDAIISAAELRPRIIEAIERGMGRAARDVQA</sequence>
<comment type="caution">
    <text evidence="17">The sequence shown here is derived from an EMBL/GenBank/DDBJ whole genome shotgun (WGS) entry which is preliminary data.</text>
</comment>
<dbReference type="GO" id="GO:0004075">
    <property type="term" value="F:biotin carboxylase activity"/>
    <property type="evidence" value="ECO:0007669"/>
    <property type="project" value="UniProtKB-EC"/>
</dbReference>
<dbReference type="InterPro" id="IPR011764">
    <property type="entry name" value="Biotin_carboxylation_dom"/>
</dbReference>
<feature type="domain" description="CoA carboxyltransferase C-terminal" evidence="16">
    <location>
        <begin position="1545"/>
        <end position="1835"/>
    </location>
</feature>
<dbReference type="InterPro" id="IPR005481">
    <property type="entry name" value="BC-like_N"/>
</dbReference>
<proteinExistence type="predicted"/>
<dbReference type="SUPFAM" id="SSF51230">
    <property type="entry name" value="Single hybrid motif"/>
    <property type="match status" value="1"/>
</dbReference>
<dbReference type="Pfam" id="PF02785">
    <property type="entry name" value="Biotin_carb_C"/>
    <property type="match status" value="1"/>
</dbReference>
<feature type="domain" description="Biotin carboxylation" evidence="15">
    <location>
        <begin position="1"/>
        <end position="452"/>
    </location>
</feature>
<dbReference type="Pfam" id="PF00289">
    <property type="entry name" value="Biotin_carb_N"/>
    <property type="match status" value="1"/>
</dbReference>
<dbReference type="Pfam" id="PF08326">
    <property type="entry name" value="ACC_central"/>
    <property type="match status" value="1"/>
</dbReference>
<dbReference type="PROSITE" id="PS50975">
    <property type="entry name" value="ATP_GRASP"/>
    <property type="match status" value="1"/>
</dbReference>
<dbReference type="PROSITE" id="PS50979">
    <property type="entry name" value="BC"/>
    <property type="match status" value="1"/>
</dbReference>
<dbReference type="EMBL" id="BOOP01000003">
    <property type="protein sequence ID" value="GII35720.1"/>
    <property type="molecule type" value="Genomic_DNA"/>
</dbReference>
<feature type="domain" description="Lipoyl-binding" evidence="13">
    <location>
        <begin position="572"/>
        <end position="655"/>
    </location>
</feature>
<dbReference type="SUPFAM" id="SSF52440">
    <property type="entry name" value="PreATP-grasp domain"/>
    <property type="match status" value="1"/>
</dbReference>
<keyword evidence="18" id="KW-1185">Reference proteome</keyword>
<dbReference type="SUPFAM" id="SSF56059">
    <property type="entry name" value="Glutathione synthetase ATP-binding domain-like"/>
    <property type="match status" value="1"/>
</dbReference>
<evidence type="ECO:0000256" key="2">
    <source>
        <dbReference type="ARBA" id="ARBA00013263"/>
    </source>
</evidence>
<dbReference type="InterPro" id="IPR005479">
    <property type="entry name" value="CPAse_ATP-bd"/>
</dbReference>
<keyword evidence="9" id="KW-0275">Fatty acid biosynthesis</keyword>
<accession>A0A8J3XC67</accession>
<dbReference type="CDD" id="cd06850">
    <property type="entry name" value="biotinyl_domain"/>
    <property type="match status" value="1"/>
</dbReference>
<evidence type="ECO:0000313" key="17">
    <source>
        <dbReference type="EMBL" id="GII35720.1"/>
    </source>
</evidence>
<dbReference type="InterPro" id="IPR050856">
    <property type="entry name" value="Biotin_carboxylase_complex"/>
</dbReference>
<evidence type="ECO:0000256" key="9">
    <source>
        <dbReference type="ARBA" id="ARBA00023160"/>
    </source>
</evidence>
<dbReference type="Pfam" id="PF00364">
    <property type="entry name" value="Biotin_lipoyl"/>
    <property type="match status" value="1"/>
</dbReference>
<dbReference type="GO" id="GO:0003989">
    <property type="term" value="F:acetyl-CoA carboxylase activity"/>
    <property type="evidence" value="ECO:0007669"/>
    <property type="project" value="InterPro"/>
</dbReference>
<dbReference type="RefSeq" id="WP_204071458.1">
    <property type="nucleotide sequence ID" value="NZ_BAABHI010000012.1"/>
</dbReference>
<keyword evidence="6" id="KW-0276">Fatty acid metabolism</keyword>
<evidence type="ECO:0000259" key="16">
    <source>
        <dbReference type="PROSITE" id="PS50989"/>
    </source>
</evidence>
<dbReference type="PROSITE" id="PS50989">
    <property type="entry name" value="COA_CT_CTER"/>
    <property type="match status" value="1"/>
</dbReference>
<evidence type="ECO:0000256" key="4">
    <source>
        <dbReference type="ARBA" id="ARBA00022598"/>
    </source>
</evidence>
<dbReference type="Gene3D" id="3.90.226.10">
    <property type="entry name" value="2-enoyl-CoA Hydratase, Chain A, domain 1"/>
    <property type="match status" value="2"/>
</dbReference>
<dbReference type="PANTHER" id="PTHR18866:SF33">
    <property type="entry name" value="METHYLCROTONOYL-COA CARBOXYLASE SUBUNIT ALPHA, MITOCHONDRIAL-RELATED"/>
    <property type="match status" value="1"/>
</dbReference>
<reference evidence="17 18" key="1">
    <citation type="submission" date="2021-01" db="EMBL/GenBank/DDBJ databases">
        <title>Whole genome shotgun sequence of Planotetraspora phitsanulokensis NBRC 104273.</title>
        <authorList>
            <person name="Komaki H."/>
            <person name="Tamura T."/>
        </authorList>
    </citation>
    <scope>NUCLEOTIDE SEQUENCE [LARGE SCALE GENOMIC DNA]</scope>
    <source>
        <strain evidence="17 18">NBRC 104273</strain>
    </source>
</reference>
<keyword evidence="10" id="KW-0092">Biotin</keyword>
<name>A0A8J3XC67_9ACTN</name>
<dbReference type="InterPro" id="IPR011761">
    <property type="entry name" value="ATP-grasp"/>
</dbReference>
<dbReference type="Pfam" id="PF01039">
    <property type="entry name" value="Carboxyl_trans"/>
    <property type="match status" value="1"/>
</dbReference>
<evidence type="ECO:0000256" key="10">
    <source>
        <dbReference type="ARBA" id="ARBA00023267"/>
    </source>
</evidence>
<dbReference type="InterPro" id="IPR005482">
    <property type="entry name" value="Biotin_COase_C"/>
</dbReference>
<dbReference type="EC" id="6.3.4.14" evidence="2"/>
<dbReference type="Proteomes" id="UP000622547">
    <property type="component" value="Unassembled WGS sequence"/>
</dbReference>
<protein>
    <recommendedName>
        <fullName evidence="2">biotin carboxylase</fullName>
        <ecNumber evidence="2">6.3.4.14</ecNumber>
    </recommendedName>
</protein>
<dbReference type="InterPro" id="IPR034733">
    <property type="entry name" value="AcCoA_carboxyl_beta"/>
</dbReference>
<comment type="cofactor">
    <cofactor evidence="1">
        <name>biotin</name>
        <dbReference type="ChEBI" id="CHEBI:57586"/>
    </cofactor>
</comment>
<dbReference type="InterPro" id="IPR011763">
    <property type="entry name" value="COA_CT_C"/>
</dbReference>
<dbReference type="PROSITE" id="PS00866">
    <property type="entry name" value="CPSASE_1"/>
    <property type="match status" value="1"/>
</dbReference>
<evidence type="ECO:0000256" key="6">
    <source>
        <dbReference type="ARBA" id="ARBA00022832"/>
    </source>
</evidence>
<dbReference type="SUPFAM" id="SSF51246">
    <property type="entry name" value="Rudiment single hybrid motif"/>
    <property type="match status" value="1"/>
</dbReference>
<keyword evidence="8" id="KW-0443">Lipid metabolism</keyword>
<evidence type="ECO:0000256" key="5">
    <source>
        <dbReference type="ARBA" id="ARBA00022741"/>
    </source>
</evidence>
<dbReference type="PROSITE" id="PS50968">
    <property type="entry name" value="BIOTINYL_LIPOYL"/>
    <property type="match status" value="1"/>
</dbReference>
<organism evidence="17 18">
    <name type="scientific">Planotetraspora phitsanulokensis</name>
    <dbReference type="NCBI Taxonomy" id="575192"/>
    <lineage>
        <taxon>Bacteria</taxon>
        <taxon>Bacillati</taxon>
        <taxon>Actinomycetota</taxon>
        <taxon>Actinomycetes</taxon>
        <taxon>Streptosporangiales</taxon>
        <taxon>Streptosporangiaceae</taxon>
        <taxon>Planotetraspora</taxon>
    </lineage>
</organism>
<dbReference type="InterPro" id="IPR016185">
    <property type="entry name" value="PreATP-grasp_dom_sf"/>
</dbReference>
<gene>
    <name evidence="17" type="ORF">Pph01_07230</name>
</gene>
<dbReference type="GO" id="GO:0046872">
    <property type="term" value="F:metal ion binding"/>
    <property type="evidence" value="ECO:0007669"/>
    <property type="project" value="InterPro"/>
</dbReference>
<dbReference type="InterPro" id="IPR029045">
    <property type="entry name" value="ClpP/crotonase-like_dom_sf"/>
</dbReference>
<dbReference type="Gene3D" id="3.30.470.20">
    <property type="entry name" value="ATP-grasp fold, B domain"/>
    <property type="match status" value="1"/>
</dbReference>
<dbReference type="GO" id="GO:0006633">
    <property type="term" value="P:fatty acid biosynthetic process"/>
    <property type="evidence" value="ECO:0007669"/>
    <property type="project" value="UniProtKB-KW"/>
</dbReference>
<dbReference type="SMART" id="SM00878">
    <property type="entry name" value="Biotin_carb_C"/>
    <property type="match status" value="1"/>
</dbReference>
<evidence type="ECO:0000256" key="1">
    <source>
        <dbReference type="ARBA" id="ARBA00001953"/>
    </source>
</evidence>
<dbReference type="InterPro" id="IPR011054">
    <property type="entry name" value="Rudment_hybrid_motif"/>
</dbReference>
<dbReference type="InterPro" id="IPR011053">
    <property type="entry name" value="Single_hybrid_motif"/>
</dbReference>
<evidence type="ECO:0000256" key="7">
    <source>
        <dbReference type="ARBA" id="ARBA00022840"/>
    </source>
</evidence>
<dbReference type="Gene3D" id="2.40.50.100">
    <property type="match status" value="1"/>
</dbReference>